<evidence type="ECO:0000313" key="3">
    <source>
        <dbReference type="EMBL" id="MFC3761225.1"/>
    </source>
</evidence>
<dbReference type="PANTHER" id="PTHR11927">
    <property type="entry name" value="GALACTOSIDE 2-L-FUCOSYLTRANSFERASE"/>
    <property type="match status" value="1"/>
</dbReference>
<dbReference type="RefSeq" id="WP_205117438.1">
    <property type="nucleotide sequence ID" value="NZ_JAFBCM010000001.1"/>
</dbReference>
<dbReference type="PANTHER" id="PTHR11927:SF9">
    <property type="entry name" value="L-FUCOSYLTRANSFERASE"/>
    <property type="match status" value="1"/>
</dbReference>
<keyword evidence="4" id="KW-1185">Reference proteome</keyword>
<organism evidence="3 4">
    <name type="scientific">Tenggerimyces flavus</name>
    <dbReference type="NCBI Taxonomy" id="1708749"/>
    <lineage>
        <taxon>Bacteria</taxon>
        <taxon>Bacillati</taxon>
        <taxon>Actinomycetota</taxon>
        <taxon>Actinomycetes</taxon>
        <taxon>Propionibacteriales</taxon>
        <taxon>Nocardioidaceae</taxon>
        <taxon>Tenggerimyces</taxon>
    </lineage>
</organism>
<dbReference type="Proteomes" id="UP001595699">
    <property type="component" value="Unassembled WGS sequence"/>
</dbReference>
<dbReference type="CDD" id="cd11301">
    <property type="entry name" value="Fut1_Fut2_like"/>
    <property type="match status" value="1"/>
</dbReference>
<reference evidence="4" key="1">
    <citation type="journal article" date="2019" name="Int. J. Syst. Evol. Microbiol.">
        <title>The Global Catalogue of Microorganisms (GCM) 10K type strain sequencing project: providing services to taxonomists for standard genome sequencing and annotation.</title>
        <authorList>
            <consortium name="The Broad Institute Genomics Platform"/>
            <consortium name="The Broad Institute Genome Sequencing Center for Infectious Disease"/>
            <person name="Wu L."/>
            <person name="Ma J."/>
        </authorList>
    </citation>
    <scope>NUCLEOTIDE SEQUENCE [LARGE SCALE GENOMIC DNA]</scope>
    <source>
        <strain evidence="4">CGMCC 4.7241</strain>
    </source>
</reference>
<comment type="caution">
    <text evidence="3">The sequence shown here is derived from an EMBL/GenBank/DDBJ whole genome shotgun (WGS) entry which is preliminary data.</text>
</comment>
<name>A0ABV7Y7I3_9ACTN</name>
<accession>A0ABV7Y7I3</accession>
<protein>
    <submittedName>
        <fullName evidence="3">Alpha-1,2-fucosyltransferase</fullName>
    </submittedName>
</protein>
<sequence>MSTVVSLRGGLGNQLFQWALAVALSENGHRVVFDTVRLRGDRPLAIAPLLSSFPRLSRPVGLGLVALDKAGLLSRLPGLRVVREPSFGYVSHLGSLLGPRNYLLGYWQSPRYFESAAASIRERVTAFGRSTLTPEGHALLAEVLAAGDVAAVHVRRGDYVTNPVAAAHHGTLGDDYYALATKQLREAGANRFLYFSDDLDWVRANLAQPDDVLVPRTVATEPIGEIALMAACAGRVIANSSFSWWAAWLADASPLSTVAPAQWFADNHADATDLVPSNWIRL</sequence>
<dbReference type="InterPro" id="IPR002516">
    <property type="entry name" value="Glyco_trans_11"/>
</dbReference>
<dbReference type="Pfam" id="PF01531">
    <property type="entry name" value="Glyco_transf_11"/>
    <property type="match status" value="1"/>
</dbReference>
<evidence type="ECO:0000256" key="1">
    <source>
        <dbReference type="ARBA" id="ARBA00022676"/>
    </source>
</evidence>
<keyword evidence="1" id="KW-0328">Glycosyltransferase</keyword>
<keyword evidence="2" id="KW-0808">Transferase</keyword>
<proteinExistence type="predicted"/>
<evidence type="ECO:0000313" key="4">
    <source>
        <dbReference type="Proteomes" id="UP001595699"/>
    </source>
</evidence>
<evidence type="ECO:0000256" key="2">
    <source>
        <dbReference type="ARBA" id="ARBA00022679"/>
    </source>
</evidence>
<dbReference type="EMBL" id="JBHRZH010000006">
    <property type="protein sequence ID" value="MFC3761225.1"/>
    <property type="molecule type" value="Genomic_DNA"/>
</dbReference>
<gene>
    <name evidence="3" type="ORF">ACFOUW_10270</name>
</gene>